<evidence type="ECO:0000313" key="14">
    <source>
        <dbReference type="EMBL" id="KAB5594041.1"/>
    </source>
</evidence>
<dbReference type="CDD" id="cd01883">
    <property type="entry name" value="EF1_alpha"/>
    <property type="match status" value="1"/>
</dbReference>
<organism evidence="14 15">
    <name type="scientific">Ceratobasidium theobromae</name>
    <dbReference type="NCBI Taxonomy" id="1582974"/>
    <lineage>
        <taxon>Eukaryota</taxon>
        <taxon>Fungi</taxon>
        <taxon>Dikarya</taxon>
        <taxon>Basidiomycota</taxon>
        <taxon>Agaricomycotina</taxon>
        <taxon>Agaricomycetes</taxon>
        <taxon>Cantharellales</taxon>
        <taxon>Ceratobasidiaceae</taxon>
        <taxon>Ceratobasidium</taxon>
    </lineage>
</organism>
<dbReference type="FunFam" id="3.40.50.300:FF:000204">
    <property type="entry name" value="Translation elongation factor Tu"/>
    <property type="match status" value="1"/>
</dbReference>
<dbReference type="EMBL" id="SSOP01000026">
    <property type="protein sequence ID" value="KAB5594041.1"/>
    <property type="molecule type" value="Genomic_DNA"/>
</dbReference>
<proteinExistence type="inferred from homology"/>
<evidence type="ECO:0000256" key="3">
    <source>
        <dbReference type="ARBA" id="ARBA00022490"/>
    </source>
</evidence>
<dbReference type="InterPro" id="IPR027417">
    <property type="entry name" value="P-loop_NTPase"/>
</dbReference>
<evidence type="ECO:0000256" key="11">
    <source>
        <dbReference type="ARBA" id="ARBA00074866"/>
    </source>
</evidence>
<dbReference type="Pfam" id="PF08938">
    <property type="entry name" value="HBS1_N"/>
    <property type="match status" value="1"/>
</dbReference>
<keyword evidence="7" id="KW-0648">Protein biosynthesis</keyword>
<evidence type="ECO:0000313" key="15">
    <source>
        <dbReference type="Proteomes" id="UP000383932"/>
    </source>
</evidence>
<feature type="region of interest" description="Disordered" evidence="12">
    <location>
        <begin position="1"/>
        <end position="37"/>
    </location>
</feature>
<dbReference type="CDD" id="cd04093">
    <property type="entry name" value="HBS1_C_III"/>
    <property type="match status" value="1"/>
</dbReference>
<feature type="compositionally biased region" description="Low complexity" evidence="12">
    <location>
        <begin position="116"/>
        <end position="134"/>
    </location>
</feature>
<comment type="subcellular location">
    <subcellularLocation>
        <location evidence="1">Cytoplasm</location>
    </subcellularLocation>
</comment>
<dbReference type="GO" id="GO:0005829">
    <property type="term" value="C:cytosol"/>
    <property type="evidence" value="ECO:0007669"/>
    <property type="project" value="GOC"/>
</dbReference>
<evidence type="ECO:0000256" key="8">
    <source>
        <dbReference type="ARBA" id="ARBA00023134"/>
    </source>
</evidence>
<dbReference type="InterPro" id="IPR054696">
    <property type="entry name" value="GTP-eEF1A_C"/>
</dbReference>
<feature type="compositionally biased region" description="Polar residues" evidence="12">
    <location>
        <begin position="374"/>
        <end position="396"/>
    </location>
</feature>
<dbReference type="GO" id="GO:0006417">
    <property type="term" value="P:regulation of translation"/>
    <property type="evidence" value="ECO:0007669"/>
    <property type="project" value="UniProtKB-KW"/>
</dbReference>
<evidence type="ECO:0000256" key="9">
    <source>
        <dbReference type="ARBA" id="ARBA00049117"/>
    </source>
</evidence>
<dbReference type="Proteomes" id="UP000383932">
    <property type="component" value="Unassembled WGS sequence"/>
</dbReference>
<evidence type="ECO:0000256" key="7">
    <source>
        <dbReference type="ARBA" id="ARBA00022917"/>
    </source>
</evidence>
<dbReference type="InterPro" id="IPR009000">
    <property type="entry name" value="Transl_B-barrel_sf"/>
</dbReference>
<dbReference type="GO" id="GO:0003924">
    <property type="term" value="F:GTPase activity"/>
    <property type="evidence" value="ECO:0007669"/>
    <property type="project" value="InterPro"/>
</dbReference>
<dbReference type="AlphaFoldDB" id="A0A5N5QR54"/>
<evidence type="ECO:0000256" key="5">
    <source>
        <dbReference type="ARBA" id="ARBA00022801"/>
    </source>
</evidence>
<comment type="catalytic activity">
    <reaction evidence="9">
        <text>GTP + H2O = GDP + phosphate + H(+)</text>
        <dbReference type="Rhea" id="RHEA:19669"/>
        <dbReference type="ChEBI" id="CHEBI:15377"/>
        <dbReference type="ChEBI" id="CHEBI:15378"/>
        <dbReference type="ChEBI" id="CHEBI:37565"/>
        <dbReference type="ChEBI" id="CHEBI:43474"/>
        <dbReference type="ChEBI" id="CHEBI:58189"/>
    </reaction>
    <physiologicalReaction direction="left-to-right" evidence="9">
        <dbReference type="Rhea" id="RHEA:19670"/>
    </physiologicalReaction>
</comment>
<feature type="compositionally biased region" description="Acidic residues" evidence="12">
    <location>
        <begin position="16"/>
        <end position="32"/>
    </location>
</feature>
<dbReference type="FunFam" id="2.40.30.10:FF:000020">
    <property type="entry name" value="Translation elongation factor EF-1"/>
    <property type="match status" value="1"/>
</dbReference>
<dbReference type="InterPro" id="IPR009001">
    <property type="entry name" value="Transl_elong_EF1A/Init_IF2_C"/>
</dbReference>
<feature type="region of interest" description="Disordered" evidence="12">
    <location>
        <begin position="217"/>
        <end position="239"/>
    </location>
</feature>
<dbReference type="SUPFAM" id="SSF50447">
    <property type="entry name" value="Translation proteins"/>
    <property type="match status" value="1"/>
</dbReference>
<reference evidence="14 15" key="1">
    <citation type="journal article" date="2019" name="Fungal Biol. Biotechnol.">
        <title>Draft genome sequence of fastidious pathogen Ceratobasidium theobromae, which causes vascular-streak dieback in Theobroma cacao.</title>
        <authorList>
            <person name="Ali S.S."/>
            <person name="Asman A."/>
            <person name="Shao J."/>
            <person name="Firmansyah A.P."/>
            <person name="Susilo A.W."/>
            <person name="Rosmana A."/>
            <person name="McMahon P."/>
            <person name="Junaid M."/>
            <person name="Guest D."/>
            <person name="Kheng T.Y."/>
            <person name="Meinhardt L.W."/>
            <person name="Bailey B.A."/>
        </authorList>
    </citation>
    <scope>NUCLEOTIDE SEQUENCE [LARGE SCALE GENOMIC DNA]</scope>
    <source>
        <strain evidence="14 15">CT2</strain>
    </source>
</reference>
<evidence type="ECO:0000256" key="12">
    <source>
        <dbReference type="SAM" id="MobiDB-lite"/>
    </source>
</evidence>
<keyword evidence="8" id="KW-0342">GTP-binding</keyword>
<dbReference type="OrthoDB" id="342024at2759"/>
<dbReference type="Gene3D" id="3.40.50.300">
    <property type="entry name" value="P-loop containing nucleotide triphosphate hydrolases"/>
    <property type="match status" value="1"/>
</dbReference>
<comment type="similarity">
    <text evidence="2">Belongs to the TRAFAC class translation factor GTPase superfamily. Classic translation factor GTPase family. EF-Tu/EF-1A subfamily.</text>
</comment>
<comment type="subunit">
    <text evidence="10">Component of the Dom34-Hbs1 complex, also named Pelota-HBS1L complex, composed of dom34 and hbs1.</text>
</comment>
<dbReference type="Pfam" id="PF00009">
    <property type="entry name" value="GTP_EFTU"/>
    <property type="match status" value="1"/>
</dbReference>
<dbReference type="FunFam" id="2.40.30.10:FF:000070">
    <property type="entry name" value="Translation elongation factor EF-1 subunit"/>
    <property type="match status" value="1"/>
</dbReference>
<evidence type="ECO:0000259" key="13">
    <source>
        <dbReference type="PROSITE" id="PS51722"/>
    </source>
</evidence>
<dbReference type="PRINTS" id="PR00315">
    <property type="entry name" value="ELONGATNFCT"/>
</dbReference>
<dbReference type="PANTHER" id="PTHR23115">
    <property type="entry name" value="TRANSLATION FACTOR"/>
    <property type="match status" value="1"/>
</dbReference>
<name>A0A5N5QR54_9AGAM</name>
<dbReference type="InterPro" id="IPR050100">
    <property type="entry name" value="TRAFAC_GTPase_members"/>
</dbReference>
<keyword evidence="4" id="KW-0547">Nucleotide-binding</keyword>
<sequence>MSRHRDVRKLNIHDELAEDDVADNYDEEDEMTNEQRDQMATGLAQVRSVLGDQSESGIDDKQIKNALWDSYFDVEGTISWLLDQRAKQAAAAAKKATDHDKAIAAPLSALQRLALQRRQTGTSSTGNSGDKSSSLTGLAKGLSRKAPNSGIQPAPDKPATTSTIPNRGPPLMTSKLSALAQKSLEQRASSTVTTVPPPMSQNVPVKAPLSKLALRIKSQKDAREAASRQPDVDAHKSESVALASKPEFELFDNLRPGSIGNPTPLATVKTNQMHKLRTGPSSFGNILVSKQCTIQMASSIAQIYPGVVSGSPAFQFDTPSPDDAVLAAREGTRLNTYKKASTMYLVAINHFIAHSHLFAIHKAHAPPGLKKVNPNKQPPSTKSTSKAVPQRLSGSKKQFEQIPVGRTDALEMDMAGLNIANPDDSQSRDEPPPKITIAREKILEEARKEANSGDAEGKKRLSLVVIGHVDAGKSTLMGRLLYECGQVEEKRRREHERASEKAGKASFSWAWELDAGTEERERGITMDIAQSVLPTPHRIISILDAPGHKDFVPNMISGASQADCALLVVDAAIGAFEKGFEGGGQTREHVGVVRSLGVRNIVIAVNKMDTVDFRKSRFDEIQAALLPFLIQAGFHTSRIAFVPCAGASGINLTKFENPALQSWWSGKSIVDYLDQLEPPARDFDAPLRIPISNVFKGVTSSGVGISGRVSGGVVQVGEKVRVVPGDETALIRSIEKDDINVQWAAAGSNITIYLASIDPIHLSIGSVLCPPADVVPLASSFTAQIIVFDIQLPILGGSSVELFHHSREVPATVSKLIETVDRATGAVIKRNPRVLPRSSSAKVTITLRAPSGSSVRSASIPLEPFSVNKDMGRILLRRGGETIAAGGY</sequence>
<dbReference type="GO" id="GO:0002184">
    <property type="term" value="P:cytoplasmic translational termination"/>
    <property type="evidence" value="ECO:0007669"/>
    <property type="project" value="UniProtKB-ARBA"/>
</dbReference>
<gene>
    <name evidence="14" type="ORF">CTheo_2510</name>
</gene>
<dbReference type="InterPro" id="IPR000795">
    <property type="entry name" value="T_Tr_GTP-bd_dom"/>
</dbReference>
<accession>A0A5N5QR54</accession>
<keyword evidence="5" id="KW-0378">Hydrolase</keyword>
<feature type="compositionally biased region" description="Basic and acidic residues" evidence="12">
    <location>
        <begin position="218"/>
        <end position="238"/>
    </location>
</feature>
<evidence type="ECO:0000256" key="1">
    <source>
        <dbReference type="ARBA" id="ARBA00004496"/>
    </source>
</evidence>
<feature type="region of interest" description="Disordered" evidence="12">
    <location>
        <begin position="368"/>
        <end position="403"/>
    </location>
</feature>
<keyword evidence="15" id="KW-1185">Reference proteome</keyword>
<dbReference type="GO" id="GO:0005525">
    <property type="term" value="F:GTP binding"/>
    <property type="evidence" value="ECO:0007669"/>
    <property type="project" value="UniProtKB-KW"/>
</dbReference>
<dbReference type="Pfam" id="PF22594">
    <property type="entry name" value="GTP-eEF1A_C"/>
    <property type="match status" value="1"/>
</dbReference>
<dbReference type="PROSITE" id="PS51722">
    <property type="entry name" value="G_TR_2"/>
    <property type="match status" value="1"/>
</dbReference>
<keyword evidence="3" id="KW-0963">Cytoplasm</keyword>
<dbReference type="CDD" id="cd16267">
    <property type="entry name" value="HBS1-like_II"/>
    <property type="match status" value="1"/>
</dbReference>
<feature type="domain" description="Tr-type G" evidence="13">
    <location>
        <begin position="458"/>
        <end position="681"/>
    </location>
</feature>
<evidence type="ECO:0000256" key="4">
    <source>
        <dbReference type="ARBA" id="ARBA00022741"/>
    </source>
</evidence>
<evidence type="ECO:0000256" key="2">
    <source>
        <dbReference type="ARBA" id="ARBA00007249"/>
    </source>
</evidence>
<protein>
    <recommendedName>
        <fullName evidence="11">Elongation factor 1 alpha-like protein</fullName>
    </recommendedName>
</protein>
<dbReference type="InterPro" id="IPR015033">
    <property type="entry name" value="HBS1-like_N"/>
</dbReference>
<keyword evidence="6" id="KW-0810">Translation regulation</keyword>
<evidence type="ECO:0000256" key="6">
    <source>
        <dbReference type="ARBA" id="ARBA00022845"/>
    </source>
</evidence>
<dbReference type="SUPFAM" id="SSF52540">
    <property type="entry name" value="P-loop containing nucleoside triphosphate hydrolases"/>
    <property type="match status" value="1"/>
</dbReference>
<evidence type="ECO:0000256" key="10">
    <source>
        <dbReference type="ARBA" id="ARBA00063537"/>
    </source>
</evidence>
<comment type="caution">
    <text evidence="14">The sequence shown here is derived from an EMBL/GenBank/DDBJ whole genome shotgun (WGS) entry which is preliminary data.</text>
</comment>
<dbReference type="GO" id="GO:1990533">
    <property type="term" value="C:Dom34-Hbs1 complex"/>
    <property type="evidence" value="ECO:0007669"/>
    <property type="project" value="UniProtKB-ARBA"/>
</dbReference>
<dbReference type="SUPFAM" id="SSF50465">
    <property type="entry name" value="EF-Tu/eEF-1alpha/eIF2-gamma C-terminal domain"/>
    <property type="match status" value="1"/>
</dbReference>
<feature type="region of interest" description="Disordered" evidence="12">
    <location>
        <begin position="116"/>
        <end position="204"/>
    </location>
</feature>
<dbReference type="Gene3D" id="2.40.30.10">
    <property type="entry name" value="Translation factors"/>
    <property type="match status" value="2"/>
</dbReference>